<evidence type="ECO:0000256" key="2">
    <source>
        <dbReference type="ARBA" id="ARBA00022771"/>
    </source>
</evidence>
<dbReference type="GO" id="GO:0007265">
    <property type="term" value="P:Ras protein signal transduction"/>
    <property type="evidence" value="ECO:0007669"/>
    <property type="project" value="TreeGrafter"/>
</dbReference>
<dbReference type="CDD" id="cd16457">
    <property type="entry name" value="RING-H2_BRAP2"/>
    <property type="match status" value="1"/>
</dbReference>
<evidence type="ECO:0000256" key="5">
    <source>
        <dbReference type="SAM" id="Coils"/>
    </source>
</evidence>
<dbReference type="InterPro" id="IPR013083">
    <property type="entry name" value="Znf_RING/FYVE/PHD"/>
</dbReference>
<evidence type="ECO:0000256" key="1">
    <source>
        <dbReference type="ARBA" id="ARBA00022723"/>
    </source>
</evidence>
<feature type="compositionally biased region" description="Basic residues" evidence="6">
    <location>
        <begin position="598"/>
        <end position="607"/>
    </location>
</feature>
<feature type="compositionally biased region" description="Low complexity" evidence="6">
    <location>
        <begin position="114"/>
        <end position="127"/>
    </location>
</feature>
<protein>
    <submittedName>
        <fullName evidence="9">Putative RING finger protein</fullName>
    </submittedName>
</protein>
<comment type="caution">
    <text evidence="9">The sequence shown here is derived from an EMBL/GenBank/DDBJ whole genome shotgun (WGS) entry which is preliminary data.</text>
</comment>
<dbReference type="OrthoDB" id="273556at2759"/>
<feature type="region of interest" description="Disordered" evidence="6">
    <location>
        <begin position="109"/>
        <end position="136"/>
    </location>
</feature>
<dbReference type="PANTHER" id="PTHR24007">
    <property type="entry name" value="BRCA1-ASSOCIATED PROTEIN"/>
    <property type="match status" value="1"/>
</dbReference>
<dbReference type="Pfam" id="PF02148">
    <property type="entry name" value="zf-UBP"/>
    <property type="match status" value="1"/>
</dbReference>
<reference evidence="9 10" key="1">
    <citation type="submission" date="2015-12" db="EMBL/GenBank/DDBJ databases">
        <title>Dictyostelia acquired genes for synthesis and detection of signals that induce cell-type specialization by lateral gene transfer from prokaryotes.</title>
        <authorList>
            <person name="Gloeckner G."/>
            <person name="Schaap P."/>
        </authorList>
    </citation>
    <scope>NUCLEOTIDE SEQUENCE [LARGE SCALE GENOMIC DNA]</scope>
    <source>
        <strain evidence="9 10">TK</strain>
    </source>
</reference>
<dbReference type="SMART" id="SM00184">
    <property type="entry name" value="RING"/>
    <property type="match status" value="1"/>
</dbReference>
<sequence>MYSLIIDSKIMYKISPDNPNLKIDITNFDDSSTTTTNSENIDVNSNNNNNNNNNIIINSPNSSGIVKSNKIKRIIYPSSIIIDGVVQPPGTDLTIIGASKVLSSSPNGKLPISKTTKTTTTTTTTTTLSSSGDIPNSPTSSLLNNINKSNITTDTEIDCIPFFSGNTNIEVTEGLIHLFLNSMLVDPKQTQMSLCQLPTSRTNLICIESVPSYVSIPDLIHFISTSIDDITDVKIIRDASPNRYMVLLRFRDQESSDEFYQFFNGKAFSSFEPETCVCLFVSKVEYQSAANNNSHYFIGEQCTTLPLPPGLVELPTCPVCLERLDSSTTGIVTVLCHHSFHCDCLAKWKGVNSCPVCRFVQVPVVESNTQCSQCDSRDSLWVCIICGHVGCSRYLNSHANKHYQETMHIYALELETQRVWDYAGDGYVHRLIQNRADGKVLEFPGPNPSSDVRDGSHLKEEKIESIVMEYNFLLANQLEHQRAYFEQQMLRMEKETQSKLNQLKEENEKLAQKLTQKFTKVKHKNEDMERENQFLRQINAAIKDNQDKLKKNDEEKDKLITELSEELRDLRFFIEAQKTLSGNEETENGSIIIPTPSKSKKPSSKKR</sequence>
<dbReference type="InterPro" id="IPR001841">
    <property type="entry name" value="Znf_RING"/>
</dbReference>
<name>A0A152A3Q4_TIELA</name>
<evidence type="ECO:0000256" key="6">
    <source>
        <dbReference type="SAM" id="MobiDB-lite"/>
    </source>
</evidence>
<feature type="coiled-coil region" evidence="5">
    <location>
        <begin position="475"/>
        <end position="562"/>
    </location>
</feature>
<dbReference type="EMBL" id="LODT01000013">
    <property type="protein sequence ID" value="KYR00839.1"/>
    <property type="molecule type" value="Genomic_DNA"/>
</dbReference>
<feature type="domain" description="RING-type" evidence="7">
    <location>
        <begin position="317"/>
        <end position="358"/>
    </location>
</feature>
<dbReference type="InParanoid" id="A0A152A3Q4"/>
<dbReference type="Pfam" id="PF07576">
    <property type="entry name" value="BRAP2"/>
    <property type="match status" value="1"/>
</dbReference>
<feature type="domain" description="UBP-type" evidence="8">
    <location>
        <begin position="355"/>
        <end position="447"/>
    </location>
</feature>
<dbReference type="GO" id="GO:0008270">
    <property type="term" value="F:zinc ion binding"/>
    <property type="evidence" value="ECO:0007669"/>
    <property type="project" value="UniProtKB-KW"/>
</dbReference>
<organism evidence="9 10">
    <name type="scientific">Tieghemostelium lacteum</name>
    <name type="common">Slime mold</name>
    <name type="synonym">Dictyostelium lacteum</name>
    <dbReference type="NCBI Taxonomy" id="361077"/>
    <lineage>
        <taxon>Eukaryota</taxon>
        <taxon>Amoebozoa</taxon>
        <taxon>Evosea</taxon>
        <taxon>Eumycetozoa</taxon>
        <taxon>Dictyostelia</taxon>
        <taxon>Dictyosteliales</taxon>
        <taxon>Raperosteliaceae</taxon>
        <taxon>Tieghemostelium</taxon>
    </lineage>
</organism>
<evidence type="ECO:0000259" key="7">
    <source>
        <dbReference type="PROSITE" id="PS50089"/>
    </source>
</evidence>
<dbReference type="InterPro" id="IPR001607">
    <property type="entry name" value="Znf_UBP"/>
</dbReference>
<gene>
    <name evidence="9" type="ORF">DLAC_02894</name>
</gene>
<dbReference type="FunCoup" id="A0A152A3Q4">
    <property type="interactions" value="694"/>
</dbReference>
<dbReference type="PROSITE" id="PS50271">
    <property type="entry name" value="ZF_UBP"/>
    <property type="match status" value="1"/>
</dbReference>
<keyword evidence="1" id="KW-0479">Metal-binding</keyword>
<dbReference type="InterPro" id="IPR047243">
    <property type="entry name" value="RING-H2_BRAP2"/>
</dbReference>
<evidence type="ECO:0000313" key="9">
    <source>
        <dbReference type="EMBL" id="KYR00839.1"/>
    </source>
</evidence>
<dbReference type="OMA" id="RFNSIEP"/>
<dbReference type="STRING" id="361077.A0A152A3Q4"/>
<keyword evidence="2 4" id="KW-0863">Zinc-finger</keyword>
<feature type="region of interest" description="Disordered" evidence="6">
    <location>
        <begin position="34"/>
        <end position="55"/>
    </location>
</feature>
<dbReference type="SUPFAM" id="SSF57850">
    <property type="entry name" value="RING/U-box"/>
    <property type="match status" value="2"/>
</dbReference>
<keyword evidence="10" id="KW-1185">Reference proteome</keyword>
<keyword evidence="5" id="KW-0175">Coiled coil</keyword>
<dbReference type="Pfam" id="PF13639">
    <property type="entry name" value="zf-RING_2"/>
    <property type="match status" value="1"/>
</dbReference>
<dbReference type="GO" id="GO:0061630">
    <property type="term" value="F:ubiquitin protein ligase activity"/>
    <property type="evidence" value="ECO:0007669"/>
    <property type="project" value="TreeGrafter"/>
</dbReference>
<dbReference type="InterPro" id="IPR011422">
    <property type="entry name" value="BRAP2/ETP1_RRM"/>
</dbReference>
<dbReference type="Gene3D" id="3.30.40.10">
    <property type="entry name" value="Zinc/RING finger domain, C3HC4 (zinc finger)"/>
    <property type="match status" value="2"/>
</dbReference>
<keyword evidence="3" id="KW-0862">Zinc</keyword>
<dbReference type="GO" id="GO:0005737">
    <property type="term" value="C:cytoplasm"/>
    <property type="evidence" value="ECO:0007669"/>
    <property type="project" value="TreeGrafter"/>
</dbReference>
<evidence type="ECO:0000256" key="4">
    <source>
        <dbReference type="PROSITE-ProRule" id="PRU00502"/>
    </source>
</evidence>
<evidence type="ECO:0000313" key="10">
    <source>
        <dbReference type="Proteomes" id="UP000076078"/>
    </source>
</evidence>
<dbReference type="AlphaFoldDB" id="A0A152A3Q4"/>
<proteinExistence type="predicted"/>
<dbReference type="SMART" id="SM00290">
    <property type="entry name" value="ZnF_UBP"/>
    <property type="match status" value="1"/>
</dbReference>
<dbReference type="GO" id="GO:0016567">
    <property type="term" value="P:protein ubiquitination"/>
    <property type="evidence" value="ECO:0007669"/>
    <property type="project" value="TreeGrafter"/>
</dbReference>
<dbReference type="PANTHER" id="PTHR24007:SF7">
    <property type="entry name" value="BRCA1-ASSOCIATED PROTEIN"/>
    <property type="match status" value="1"/>
</dbReference>
<accession>A0A152A3Q4</accession>
<feature type="region of interest" description="Disordered" evidence="6">
    <location>
        <begin position="579"/>
        <end position="607"/>
    </location>
</feature>
<dbReference type="Proteomes" id="UP000076078">
    <property type="component" value="Unassembled WGS sequence"/>
</dbReference>
<evidence type="ECO:0000256" key="3">
    <source>
        <dbReference type="ARBA" id="ARBA00022833"/>
    </source>
</evidence>
<dbReference type="PROSITE" id="PS50089">
    <property type="entry name" value="ZF_RING_2"/>
    <property type="match status" value="1"/>
</dbReference>
<evidence type="ECO:0000259" key="8">
    <source>
        <dbReference type="PROSITE" id="PS50271"/>
    </source>
</evidence>